<evidence type="ECO:0000313" key="1">
    <source>
        <dbReference type="EMBL" id="PIE32200.1"/>
    </source>
</evidence>
<dbReference type="EMBL" id="PDSK01000117">
    <property type="protein sequence ID" value="PIE32200.1"/>
    <property type="molecule type" value="Genomic_DNA"/>
</dbReference>
<gene>
    <name evidence="1" type="ORF">CSA56_16470</name>
</gene>
<protein>
    <submittedName>
        <fullName evidence="1">Uncharacterized protein</fullName>
    </submittedName>
</protein>
<name>A0A2G6KA05_9BACT</name>
<dbReference type="Proteomes" id="UP000230821">
    <property type="component" value="Unassembled WGS sequence"/>
</dbReference>
<sequence length="158" mass="18671">MKKHELINALASTLASKDDAANQKLHSTYISTVITLFATIEHLGFQIVPSQEDSEYTSEAMLEEIFNKWCNKFEMSPNWPDTISLEEKFDRYFLPKIHEYLIQIETDRESYQNRFYVMQWAFRKFFKTYGDVAKEFEYANIHFLTDDILGNLTKNDAL</sequence>
<reference evidence="1 2" key="1">
    <citation type="submission" date="2017-10" db="EMBL/GenBank/DDBJ databases">
        <title>Novel microbial diversity and functional potential in the marine mammal oral microbiome.</title>
        <authorList>
            <person name="Dudek N.K."/>
            <person name="Sun C.L."/>
            <person name="Burstein D."/>
            <person name="Kantor R.S."/>
            <person name="Aliaga Goltsman D.S."/>
            <person name="Bik E.M."/>
            <person name="Thomas B.C."/>
            <person name="Banfield J.F."/>
            <person name="Relman D.A."/>
        </authorList>
    </citation>
    <scope>NUCLEOTIDE SEQUENCE [LARGE SCALE GENOMIC DNA]</scope>
    <source>
        <strain evidence="1">DOLJORAL78_47_16</strain>
    </source>
</reference>
<evidence type="ECO:0000313" key="2">
    <source>
        <dbReference type="Proteomes" id="UP000230821"/>
    </source>
</evidence>
<dbReference type="AlphaFoldDB" id="A0A2G6KA05"/>
<accession>A0A2G6KA05</accession>
<comment type="caution">
    <text evidence="1">The sequence shown here is derived from an EMBL/GenBank/DDBJ whole genome shotgun (WGS) entry which is preliminary data.</text>
</comment>
<organism evidence="1 2">
    <name type="scientific">candidate division KSB3 bacterium</name>
    <dbReference type="NCBI Taxonomy" id="2044937"/>
    <lineage>
        <taxon>Bacteria</taxon>
        <taxon>candidate division KSB3</taxon>
    </lineage>
</organism>
<proteinExistence type="predicted"/>